<evidence type="ECO:0000256" key="4">
    <source>
        <dbReference type="ARBA" id="ARBA00022525"/>
    </source>
</evidence>
<dbReference type="EMBL" id="JAACJJ010000028">
    <property type="protein sequence ID" value="KAF5322075.1"/>
    <property type="molecule type" value="Genomic_DNA"/>
</dbReference>
<keyword evidence="6" id="KW-0732">Signal</keyword>
<evidence type="ECO:0000313" key="7">
    <source>
        <dbReference type="EMBL" id="KAF5322075.1"/>
    </source>
</evidence>
<comment type="similarity">
    <text evidence="2 6">Belongs to the fungal hydrophobin family.</text>
</comment>
<evidence type="ECO:0000256" key="3">
    <source>
        <dbReference type="ARBA" id="ARBA00022512"/>
    </source>
</evidence>
<evidence type="ECO:0000256" key="6">
    <source>
        <dbReference type="RuleBase" id="RU365009"/>
    </source>
</evidence>
<keyword evidence="4 6" id="KW-0964">Secreted</keyword>
<dbReference type="Proteomes" id="UP000567179">
    <property type="component" value="Unassembled WGS sequence"/>
</dbReference>
<evidence type="ECO:0000256" key="2">
    <source>
        <dbReference type="ARBA" id="ARBA00010446"/>
    </source>
</evidence>
<feature type="signal peptide" evidence="6">
    <location>
        <begin position="1"/>
        <end position="27"/>
    </location>
</feature>
<comment type="subcellular location">
    <subcellularLocation>
        <location evidence="1 6">Secreted</location>
        <location evidence="1 6">Cell wall</location>
    </subcellularLocation>
</comment>
<dbReference type="Pfam" id="PF01185">
    <property type="entry name" value="Hydrophobin"/>
    <property type="match status" value="1"/>
</dbReference>
<accession>A0A8H5F368</accession>
<evidence type="ECO:0000256" key="1">
    <source>
        <dbReference type="ARBA" id="ARBA00004191"/>
    </source>
</evidence>
<dbReference type="AlphaFoldDB" id="A0A8H5F368"/>
<evidence type="ECO:0000256" key="5">
    <source>
        <dbReference type="ARBA" id="ARBA00023157"/>
    </source>
</evidence>
<name>A0A8H5F368_9AGAR</name>
<proteinExistence type="inferred from homology"/>
<dbReference type="CDD" id="cd23507">
    <property type="entry name" value="hydrophobin_I"/>
    <property type="match status" value="1"/>
</dbReference>
<evidence type="ECO:0000313" key="8">
    <source>
        <dbReference type="Proteomes" id="UP000567179"/>
    </source>
</evidence>
<organism evidence="7 8">
    <name type="scientific">Psilocybe cf. subviscida</name>
    <dbReference type="NCBI Taxonomy" id="2480587"/>
    <lineage>
        <taxon>Eukaryota</taxon>
        <taxon>Fungi</taxon>
        <taxon>Dikarya</taxon>
        <taxon>Basidiomycota</taxon>
        <taxon>Agaricomycotina</taxon>
        <taxon>Agaricomycetes</taxon>
        <taxon>Agaricomycetidae</taxon>
        <taxon>Agaricales</taxon>
        <taxon>Agaricineae</taxon>
        <taxon>Strophariaceae</taxon>
        <taxon>Psilocybe</taxon>
    </lineage>
</organism>
<keyword evidence="3 6" id="KW-0134">Cell wall</keyword>
<gene>
    <name evidence="7" type="ORF">D9619_001634</name>
</gene>
<keyword evidence="8" id="KW-1185">Reference proteome</keyword>
<feature type="chain" id="PRO_5034852302" description="Hydrophobin" evidence="6">
    <location>
        <begin position="28"/>
        <end position="130"/>
    </location>
</feature>
<dbReference type="OrthoDB" id="4225815at2759"/>
<comment type="caution">
    <text evidence="7">The sequence shown here is derived from an EMBL/GenBank/DDBJ whole genome shotgun (WGS) entry which is preliminary data.</text>
</comment>
<reference evidence="7 8" key="1">
    <citation type="journal article" date="2020" name="ISME J.">
        <title>Uncovering the hidden diversity of litter-decomposition mechanisms in mushroom-forming fungi.</title>
        <authorList>
            <person name="Floudas D."/>
            <person name="Bentzer J."/>
            <person name="Ahren D."/>
            <person name="Johansson T."/>
            <person name="Persson P."/>
            <person name="Tunlid A."/>
        </authorList>
    </citation>
    <scope>NUCLEOTIDE SEQUENCE [LARGE SCALE GENOMIC DNA]</scope>
    <source>
        <strain evidence="7 8">CBS 101986</strain>
    </source>
</reference>
<keyword evidence="5 6" id="KW-1015">Disulfide bond</keyword>
<protein>
    <recommendedName>
        <fullName evidence="6">Hydrophobin</fullName>
    </recommendedName>
</protein>
<dbReference type="GO" id="GO:0005199">
    <property type="term" value="F:structural constituent of cell wall"/>
    <property type="evidence" value="ECO:0007669"/>
    <property type="project" value="InterPro"/>
</dbReference>
<dbReference type="InterPro" id="IPR001338">
    <property type="entry name" value="Class_I_Hydrophobin"/>
</dbReference>
<dbReference type="GO" id="GO:0009277">
    <property type="term" value="C:fungal-type cell wall"/>
    <property type="evidence" value="ECO:0007669"/>
    <property type="project" value="InterPro"/>
</dbReference>
<sequence length="130" mass="13435">MLLQSSFKMRFAAATLLSLPIFAAATAIDVSARQNSCSGGSMTCCNSTQESTALNLGSLSGLLGIQLPNLGALIGLTCTSLSILSALGQSWLEDLDIKKTSLTNHQLDPAGLLLKQLNGLIALGCIAINL</sequence>